<feature type="domain" description="C2H2-type" evidence="2">
    <location>
        <begin position="142"/>
        <end position="163"/>
    </location>
</feature>
<accession>A3LU77</accession>
<dbReference type="OrthoDB" id="4026141at2759"/>
<keyword evidence="4" id="KW-1185">Reference proteome</keyword>
<dbReference type="KEGG" id="pic:PICST_31669"/>
<name>A3LU77_PICST</name>
<dbReference type="EMBL" id="CP000498">
    <property type="protein sequence ID" value="ABN66195.2"/>
    <property type="molecule type" value="Genomic_DNA"/>
</dbReference>
<feature type="compositionally biased region" description="Basic residues" evidence="1">
    <location>
        <begin position="64"/>
        <end position="73"/>
    </location>
</feature>
<dbReference type="GeneID" id="4838482"/>
<feature type="region of interest" description="Disordered" evidence="1">
    <location>
        <begin position="52"/>
        <end position="99"/>
    </location>
</feature>
<evidence type="ECO:0000313" key="3">
    <source>
        <dbReference type="EMBL" id="ABN66195.2"/>
    </source>
</evidence>
<dbReference type="InParanoid" id="A3LU77"/>
<sequence>MSRVRQRGILTEPIRPSVRRLTLRENLSFNVVPNASEWNEYKNEYIARISIPSPKNKENEPVRPQKRIRKKKNFSPPPSQDNEEEKNKRRSNRSRMAPKVFEDLTNLPEEKPAVIAYNNSNTPKYWGMFYNVQVGDKIRRQCKFCPLRYNDLKGFNRHYQNFHLGGKGDSNRTESTGKVAASET</sequence>
<feature type="region of interest" description="Disordered" evidence="1">
    <location>
        <begin position="164"/>
        <end position="184"/>
    </location>
</feature>
<organism evidence="3 4">
    <name type="scientific">Scheffersomyces stipitis (strain ATCC 58785 / CBS 6054 / NBRC 10063 / NRRL Y-11545)</name>
    <name type="common">Yeast</name>
    <name type="synonym">Pichia stipitis</name>
    <dbReference type="NCBI Taxonomy" id="322104"/>
    <lineage>
        <taxon>Eukaryota</taxon>
        <taxon>Fungi</taxon>
        <taxon>Dikarya</taxon>
        <taxon>Ascomycota</taxon>
        <taxon>Saccharomycotina</taxon>
        <taxon>Pichiomycetes</taxon>
        <taxon>Debaryomycetaceae</taxon>
        <taxon>Scheffersomyces</taxon>
    </lineage>
</organism>
<dbReference type="eggNOG" id="ENOG502RQKF">
    <property type="taxonomic scope" value="Eukaryota"/>
</dbReference>
<dbReference type="HOGENOM" id="CLU_1468726_0_0_1"/>
<proteinExistence type="predicted"/>
<reference evidence="3 4" key="1">
    <citation type="journal article" date="2007" name="Nat. Biotechnol.">
        <title>Genome sequence of the lignocellulose-bioconverting and xylose-fermenting yeast Pichia stipitis.</title>
        <authorList>
            <person name="Jeffries T.W."/>
            <person name="Grigoriev I.V."/>
            <person name="Grimwood J."/>
            <person name="Laplaza J.M."/>
            <person name="Aerts A."/>
            <person name="Salamov A."/>
            <person name="Schmutz J."/>
            <person name="Lindquist E."/>
            <person name="Dehal P."/>
            <person name="Shapiro H."/>
            <person name="Jin Y.S."/>
            <person name="Passoth V."/>
            <person name="Richardson P.M."/>
        </authorList>
    </citation>
    <scope>NUCLEOTIDE SEQUENCE [LARGE SCALE GENOMIC DNA]</scope>
    <source>
        <strain evidence="4">ATCC 58785 / CBS 6054 / NBRC 10063 / NRRL Y-11545</strain>
    </source>
</reference>
<protein>
    <recommendedName>
        <fullName evidence="2">C2H2-type domain-containing protein</fullName>
    </recommendedName>
</protein>
<evidence type="ECO:0000313" key="4">
    <source>
        <dbReference type="Proteomes" id="UP000002258"/>
    </source>
</evidence>
<dbReference type="InterPro" id="IPR013087">
    <property type="entry name" value="Znf_C2H2_type"/>
</dbReference>
<dbReference type="Proteomes" id="UP000002258">
    <property type="component" value="Chromosome 4"/>
</dbReference>
<dbReference type="PROSITE" id="PS00028">
    <property type="entry name" value="ZINC_FINGER_C2H2_1"/>
    <property type="match status" value="1"/>
</dbReference>
<gene>
    <name evidence="3" type="ORF">PICST_31669</name>
</gene>
<evidence type="ECO:0000259" key="2">
    <source>
        <dbReference type="PROSITE" id="PS00028"/>
    </source>
</evidence>
<evidence type="ECO:0000256" key="1">
    <source>
        <dbReference type="SAM" id="MobiDB-lite"/>
    </source>
</evidence>
<dbReference type="AlphaFoldDB" id="A3LU77"/>
<dbReference type="RefSeq" id="XP_001384224.2">
    <property type="nucleotide sequence ID" value="XM_001384187.1"/>
</dbReference>